<proteinExistence type="predicted"/>
<dbReference type="EMBL" id="PKMF04000028">
    <property type="protein sequence ID" value="KAK7857276.1"/>
    <property type="molecule type" value="Genomic_DNA"/>
</dbReference>
<dbReference type="PANTHER" id="PTHR22874">
    <property type="entry name" value="ACTIVATING MOLECULE IN BECN1-REGULATED AUTOPHAGY PROTEIN 1"/>
    <property type="match status" value="1"/>
</dbReference>
<dbReference type="GO" id="GO:1990756">
    <property type="term" value="F:ubiquitin-like ligase-substrate adaptor activity"/>
    <property type="evidence" value="ECO:0007669"/>
    <property type="project" value="TreeGrafter"/>
</dbReference>
<dbReference type="AlphaFoldDB" id="A0AAW0M223"/>
<reference evidence="1" key="3">
    <citation type="submission" date="2023-07" db="EMBL/GenBank/DDBJ databases">
        <title>An improved reference 1 genome and first organelle genomes of Quercus suber.</title>
        <authorList>
            <consortium name="Genosuber Consortium"/>
            <person name="Usie A."/>
            <person name="Serra O."/>
            <person name="Barros P."/>
        </authorList>
    </citation>
    <scope>NUCLEOTIDE SEQUENCE</scope>
    <source>
        <strain evidence="1">HL8</strain>
        <tissue evidence="1">Leaves</tissue>
    </source>
</reference>
<sequence length="124" mass="13884">MHSTFPFCYLLVSRAIRAAQGLASIQFSPTSEHILLPHGRRHGSLLKSYRVSDMELVGVLPSVEDEVWSMLLAFIHLLEEVLLLEERCGWVRKGKPRVLQCDGARGVNCTGSNYIPEENMAFVG</sequence>
<dbReference type="GO" id="GO:0000045">
    <property type="term" value="P:autophagosome assembly"/>
    <property type="evidence" value="ECO:0007669"/>
    <property type="project" value="TreeGrafter"/>
</dbReference>
<accession>A0AAW0M223</accession>
<dbReference type="GO" id="GO:0080008">
    <property type="term" value="C:Cul4-RING E3 ubiquitin ligase complex"/>
    <property type="evidence" value="ECO:0007669"/>
    <property type="project" value="TreeGrafter"/>
</dbReference>
<organism evidence="1">
    <name type="scientific">Quercus suber</name>
    <name type="common">Cork oak</name>
    <dbReference type="NCBI Taxonomy" id="58331"/>
    <lineage>
        <taxon>Eukaryota</taxon>
        <taxon>Viridiplantae</taxon>
        <taxon>Streptophyta</taxon>
        <taxon>Embryophyta</taxon>
        <taxon>Tracheophyta</taxon>
        <taxon>Spermatophyta</taxon>
        <taxon>Magnoliopsida</taxon>
        <taxon>eudicotyledons</taxon>
        <taxon>Gunneridae</taxon>
        <taxon>Pentapetalae</taxon>
        <taxon>rosids</taxon>
        <taxon>fabids</taxon>
        <taxon>Fagales</taxon>
        <taxon>Fagaceae</taxon>
        <taxon>Quercus</taxon>
    </lineage>
</organism>
<dbReference type="GO" id="GO:0000423">
    <property type="term" value="P:mitophagy"/>
    <property type="evidence" value="ECO:0007669"/>
    <property type="project" value="TreeGrafter"/>
</dbReference>
<reference evidence="1" key="1">
    <citation type="submission" date="2017-12" db="EMBL/GenBank/DDBJ databases">
        <authorList>
            <person name="Barbosa P."/>
            <person name="Usie A."/>
            <person name="Ramos A.M."/>
        </authorList>
    </citation>
    <scope>NUCLEOTIDE SEQUENCE</scope>
    <source>
        <strain evidence="1">HL8</strain>
        <tissue evidence="1">Leaves</tissue>
    </source>
</reference>
<evidence type="ECO:0000313" key="1">
    <source>
        <dbReference type="EMBL" id="KAK7857276.1"/>
    </source>
</evidence>
<protein>
    <submittedName>
        <fullName evidence="1">Uncharacterized protein</fullName>
    </submittedName>
</protein>
<name>A0AAW0M223_QUESU</name>
<gene>
    <name evidence="1" type="ORF">CFP56_018584</name>
</gene>
<reference evidence="1" key="2">
    <citation type="journal article" date="2018" name="Sci. Data">
        <title>The draft genome sequence of cork oak.</title>
        <authorList>
            <person name="Ramos A.M."/>
            <person name="Usie A."/>
            <person name="Barbosa P."/>
            <person name="Barros P.M."/>
            <person name="Capote T."/>
            <person name="Chaves I."/>
            <person name="Simoes F."/>
            <person name="Abreu I."/>
            <person name="Carrasquinho I."/>
            <person name="Faro C."/>
            <person name="Guimaraes J.B."/>
            <person name="Mendonca D."/>
            <person name="Nobrega F."/>
            <person name="Rodrigues L."/>
            <person name="Saibo N.J.M."/>
            <person name="Varela M.C."/>
            <person name="Egas C."/>
            <person name="Matos J."/>
            <person name="Miguel C.M."/>
            <person name="Oliveira M.M."/>
            <person name="Ricardo C.P."/>
            <person name="Goncalves S."/>
        </authorList>
    </citation>
    <scope>NUCLEOTIDE SEQUENCE [LARGE SCALE GENOMIC DNA]</scope>
    <source>
        <strain evidence="1">HL8</strain>
    </source>
</reference>
<dbReference type="InterPro" id="IPR052596">
    <property type="entry name" value="AMBRA1_autophagy"/>
</dbReference>
<comment type="caution">
    <text evidence="1">The sequence shown here is derived from an EMBL/GenBank/DDBJ whole genome shotgun (WGS) entry which is preliminary data.</text>
</comment>
<dbReference type="PANTHER" id="PTHR22874:SF8">
    <property type="entry name" value="TRANSDUCIN FAMILY PROTEIN _ WD-40 REPEAT FAMILY PROTEIN"/>
    <property type="match status" value="1"/>
</dbReference>